<dbReference type="PANTHER" id="PTHR43479">
    <property type="entry name" value="ACREF/ENVCD OPERON REPRESSOR-RELATED"/>
    <property type="match status" value="1"/>
</dbReference>
<dbReference type="AlphaFoldDB" id="A0AAP2W727"/>
<dbReference type="RefSeq" id="WP_230741518.1">
    <property type="nucleotide sequence ID" value="NZ_PGCK01000004.1"/>
</dbReference>
<dbReference type="InterPro" id="IPR023772">
    <property type="entry name" value="DNA-bd_HTH_TetR-type_CS"/>
</dbReference>
<evidence type="ECO:0000313" key="5">
    <source>
        <dbReference type="Proteomes" id="UP001320159"/>
    </source>
</evidence>
<dbReference type="SUPFAM" id="SSF46689">
    <property type="entry name" value="Homeodomain-like"/>
    <property type="match status" value="1"/>
</dbReference>
<evidence type="ECO:0000313" key="4">
    <source>
        <dbReference type="EMBL" id="MCD1294686.1"/>
    </source>
</evidence>
<evidence type="ECO:0000259" key="3">
    <source>
        <dbReference type="PROSITE" id="PS50977"/>
    </source>
</evidence>
<reference evidence="4 5" key="1">
    <citation type="submission" date="2017-11" db="EMBL/GenBank/DDBJ databases">
        <title>Isolation and Characterization of Family Methanocellaceae Species from Potential Methane Hydrate Area Offshore Southwestern Taiwan.</title>
        <authorList>
            <person name="Zhang W.-L."/>
            <person name="Chen W.-C."/>
            <person name="Lai M.-C."/>
            <person name="Chen S.-C."/>
        </authorList>
    </citation>
    <scope>NUCLEOTIDE SEQUENCE [LARGE SCALE GENOMIC DNA]</scope>
    <source>
        <strain evidence="4 5">CWC-04</strain>
    </source>
</reference>
<dbReference type="Gene3D" id="1.10.357.10">
    <property type="entry name" value="Tetracycline Repressor, domain 2"/>
    <property type="match status" value="1"/>
</dbReference>
<keyword evidence="1 2" id="KW-0238">DNA-binding</keyword>
<dbReference type="Pfam" id="PF21303">
    <property type="entry name" value="TetR_C_39"/>
    <property type="match status" value="1"/>
</dbReference>
<protein>
    <submittedName>
        <fullName evidence="4">TetR/AcrR family transcriptional regulator</fullName>
    </submittedName>
</protein>
<organism evidence="4 5">
    <name type="scientific">Methanooceanicella nereidis</name>
    <dbReference type="NCBI Taxonomy" id="2052831"/>
    <lineage>
        <taxon>Archaea</taxon>
        <taxon>Methanobacteriati</taxon>
        <taxon>Methanobacteriota</taxon>
        <taxon>Stenosarchaea group</taxon>
        <taxon>Methanomicrobia</taxon>
        <taxon>Methanocellales</taxon>
        <taxon>Methanocellaceae</taxon>
        <taxon>Methanooceanicella</taxon>
    </lineage>
</organism>
<dbReference type="PROSITE" id="PS01081">
    <property type="entry name" value="HTH_TETR_1"/>
    <property type="match status" value="1"/>
</dbReference>
<evidence type="ECO:0000256" key="2">
    <source>
        <dbReference type="PROSITE-ProRule" id="PRU00335"/>
    </source>
</evidence>
<dbReference type="InterPro" id="IPR009057">
    <property type="entry name" value="Homeodomain-like_sf"/>
</dbReference>
<feature type="domain" description="HTH tetR-type" evidence="3">
    <location>
        <begin position="9"/>
        <end position="69"/>
    </location>
</feature>
<dbReference type="Proteomes" id="UP001320159">
    <property type="component" value="Unassembled WGS sequence"/>
</dbReference>
<dbReference type="EMBL" id="PGCK01000004">
    <property type="protein sequence ID" value="MCD1294686.1"/>
    <property type="molecule type" value="Genomic_DNA"/>
</dbReference>
<evidence type="ECO:0000256" key="1">
    <source>
        <dbReference type="ARBA" id="ARBA00023125"/>
    </source>
</evidence>
<dbReference type="PROSITE" id="PS50977">
    <property type="entry name" value="HTH_TETR_2"/>
    <property type="match status" value="1"/>
</dbReference>
<keyword evidence="5" id="KW-1185">Reference proteome</keyword>
<dbReference type="GO" id="GO:0003677">
    <property type="term" value="F:DNA binding"/>
    <property type="evidence" value="ECO:0007669"/>
    <property type="project" value="UniProtKB-UniRule"/>
</dbReference>
<feature type="DNA-binding region" description="H-T-H motif" evidence="2">
    <location>
        <begin position="32"/>
        <end position="51"/>
    </location>
</feature>
<name>A0AAP2W727_9EURY</name>
<dbReference type="InterPro" id="IPR001647">
    <property type="entry name" value="HTH_TetR"/>
</dbReference>
<dbReference type="Pfam" id="PF00440">
    <property type="entry name" value="TetR_N"/>
    <property type="match status" value="1"/>
</dbReference>
<accession>A0AAP2W727</accession>
<gene>
    <name evidence="4" type="ORF">CUJ83_06690</name>
</gene>
<comment type="caution">
    <text evidence="4">The sequence shown here is derived from an EMBL/GenBank/DDBJ whole genome shotgun (WGS) entry which is preliminary data.</text>
</comment>
<dbReference type="PRINTS" id="PR00455">
    <property type="entry name" value="HTHTETR"/>
</dbReference>
<sequence>MGRISKDPEERREDYINAAEELFLEKGYENTSASDIIKKIGLAQGTFYYYFRSKDDILEAVIYRYLERYGSALKNVADNNDINAMDKLQEIIHLSFNLRNNGDALEKYIFESSIARHEKFERNFNALIIPLLAKVVEQGMKEGLFEVDFPMETAEMLVVMLYYSFYSAKRSKDWEERYRKMWVAENLIKKALNARKCSLSLMN</sequence>
<proteinExistence type="predicted"/>
<dbReference type="InterPro" id="IPR050624">
    <property type="entry name" value="HTH-type_Tx_Regulator"/>
</dbReference>
<dbReference type="PANTHER" id="PTHR43479:SF11">
    <property type="entry name" value="ACREF_ENVCD OPERON REPRESSOR-RELATED"/>
    <property type="match status" value="1"/>
</dbReference>
<dbReference type="InterPro" id="IPR049149">
    <property type="entry name" value="TetR/AcrR_C"/>
</dbReference>